<reference evidence="3" key="1">
    <citation type="submission" date="2013-01" db="EMBL/GenBank/DDBJ databases">
        <title>Draft Genome Sequence of a Mulberry Tree, Morus notabilis C.K. Schneid.</title>
        <authorList>
            <person name="He N."/>
            <person name="Zhao S."/>
        </authorList>
    </citation>
    <scope>NUCLEOTIDE SEQUENCE</scope>
</reference>
<evidence type="ECO:0000256" key="1">
    <source>
        <dbReference type="SAM" id="MobiDB-lite"/>
    </source>
</evidence>
<organism evidence="2 3">
    <name type="scientific">Morus notabilis</name>
    <dbReference type="NCBI Taxonomy" id="981085"/>
    <lineage>
        <taxon>Eukaryota</taxon>
        <taxon>Viridiplantae</taxon>
        <taxon>Streptophyta</taxon>
        <taxon>Embryophyta</taxon>
        <taxon>Tracheophyta</taxon>
        <taxon>Spermatophyta</taxon>
        <taxon>Magnoliopsida</taxon>
        <taxon>eudicotyledons</taxon>
        <taxon>Gunneridae</taxon>
        <taxon>Pentapetalae</taxon>
        <taxon>rosids</taxon>
        <taxon>fabids</taxon>
        <taxon>Rosales</taxon>
        <taxon>Moraceae</taxon>
        <taxon>Moreae</taxon>
        <taxon>Morus</taxon>
    </lineage>
</organism>
<dbReference type="Proteomes" id="UP000030645">
    <property type="component" value="Unassembled WGS sequence"/>
</dbReference>
<name>W9RUA0_9ROSA</name>
<proteinExistence type="predicted"/>
<sequence length="83" mass="9352">MNQQSHVEKQPATIRNIRYTIYGKSPPNLYFSLNKGIQSVYRLCRIMTLPISLHIIVNISHTDPVDNPQPPRLTSQGHLGVSG</sequence>
<keyword evidence="3" id="KW-1185">Reference proteome</keyword>
<feature type="region of interest" description="Disordered" evidence="1">
    <location>
        <begin position="62"/>
        <end position="83"/>
    </location>
</feature>
<evidence type="ECO:0000313" key="3">
    <source>
        <dbReference type="Proteomes" id="UP000030645"/>
    </source>
</evidence>
<dbReference type="EMBL" id="KE345237">
    <property type="protein sequence ID" value="EXB96203.1"/>
    <property type="molecule type" value="Genomic_DNA"/>
</dbReference>
<dbReference type="AlphaFoldDB" id="W9RUA0"/>
<gene>
    <name evidence="2" type="ORF">L484_017052</name>
</gene>
<protein>
    <submittedName>
        <fullName evidence="2">Uncharacterized protein</fullName>
    </submittedName>
</protein>
<accession>W9RUA0</accession>
<evidence type="ECO:0000313" key="2">
    <source>
        <dbReference type="EMBL" id="EXB96203.1"/>
    </source>
</evidence>